<name>A0A9N9PCN9_9GLOM</name>
<dbReference type="OrthoDB" id="10553289at2759"/>
<evidence type="ECO:0000313" key="1">
    <source>
        <dbReference type="EMBL" id="CAG8829665.1"/>
    </source>
</evidence>
<evidence type="ECO:0000313" key="2">
    <source>
        <dbReference type="Proteomes" id="UP000789405"/>
    </source>
</evidence>
<dbReference type="AlphaFoldDB" id="A0A9N9PCN9"/>
<sequence length="41" mass="4577">ELASKIKKIEYLDTLRSVSEKTKDILDPVESKTHCSAIVMG</sequence>
<comment type="caution">
    <text evidence="1">The sequence shown here is derived from an EMBL/GenBank/DDBJ whole genome shotgun (WGS) entry which is preliminary data.</text>
</comment>
<protein>
    <submittedName>
        <fullName evidence="1">7504_t:CDS:1</fullName>
    </submittedName>
</protein>
<gene>
    <name evidence="1" type="ORF">DERYTH_LOCUS28730</name>
</gene>
<organism evidence="1 2">
    <name type="scientific">Dentiscutata erythropus</name>
    <dbReference type="NCBI Taxonomy" id="1348616"/>
    <lineage>
        <taxon>Eukaryota</taxon>
        <taxon>Fungi</taxon>
        <taxon>Fungi incertae sedis</taxon>
        <taxon>Mucoromycota</taxon>
        <taxon>Glomeromycotina</taxon>
        <taxon>Glomeromycetes</taxon>
        <taxon>Diversisporales</taxon>
        <taxon>Gigasporaceae</taxon>
        <taxon>Dentiscutata</taxon>
    </lineage>
</organism>
<accession>A0A9N9PCN9</accession>
<reference evidence="1" key="1">
    <citation type="submission" date="2021-06" db="EMBL/GenBank/DDBJ databases">
        <authorList>
            <person name="Kallberg Y."/>
            <person name="Tangrot J."/>
            <person name="Rosling A."/>
        </authorList>
    </citation>
    <scope>NUCLEOTIDE SEQUENCE</scope>
    <source>
        <strain evidence="1">MA453B</strain>
    </source>
</reference>
<keyword evidence="2" id="KW-1185">Reference proteome</keyword>
<feature type="non-terminal residue" evidence="1">
    <location>
        <position position="1"/>
    </location>
</feature>
<dbReference type="Proteomes" id="UP000789405">
    <property type="component" value="Unassembled WGS sequence"/>
</dbReference>
<dbReference type="EMBL" id="CAJVPY010073645">
    <property type="protein sequence ID" value="CAG8829665.1"/>
    <property type="molecule type" value="Genomic_DNA"/>
</dbReference>
<feature type="non-terminal residue" evidence="1">
    <location>
        <position position="41"/>
    </location>
</feature>
<proteinExistence type="predicted"/>